<evidence type="ECO:0000256" key="2">
    <source>
        <dbReference type="ARBA" id="ARBA00022729"/>
    </source>
</evidence>
<dbReference type="EMBL" id="ML996081">
    <property type="protein sequence ID" value="KAF2158183.1"/>
    <property type="molecule type" value="Genomic_DNA"/>
</dbReference>
<evidence type="ECO:0000313" key="4">
    <source>
        <dbReference type="Proteomes" id="UP000799439"/>
    </source>
</evidence>
<dbReference type="OrthoDB" id="447314at2759"/>
<comment type="caution">
    <text evidence="3">The sequence shown here is derived from an EMBL/GenBank/DDBJ whole genome shotgun (WGS) entry which is preliminary data.</text>
</comment>
<protein>
    <submittedName>
        <fullName evidence="3">Uncharacterized protein</fullName>
    </submittedName>
</protein>
<dbReference type="InterPro" id="IPR018559">
    <property type="entry name" value="DUF2015"/>
</dbReference>
<dbReference type="PANTHER" id="PTHR28023:SF1">
    <property type="entry name" value="UPF0357 PROTEIN YCL012C"/>
    <property type="match status" value="1"/>
</dbReference>
<dbReference type="AlphaFoldDB" id="A0A9P4JAA3"/>
<comment type="similarity">
    <text evidence="1">Belongs to the UPF0357 family.</text>
</comment>
<gene>
    <name evidence="3" type="ORF">K461DRAFT_318164</name>
</gene>
<reference evidence="3" key="1">
    <citation type="journal article" date="2020" name="Stud. Mycol.">
        <title>101 Dothideomycetes genomes: a test case for predicting lifestyles and emergence of pathogens.</title>
        <authorList>
            <person name="Haridas S."/>
            <person name="Albert R."/>
            <person name="Binder M."/>
            <person name="Bloem J."/>
            <person name="Labutti K."/>
            <person name="Salamov A."/>
            <person name="Andreopoulos B."/>
            <person name="Baker S."/>
            <person name="Barry K."/>
            <person name="Bills G."/>
            <person name="Bluhm B."/>
            <person name="Cannon C."/>
            <person name="Castanera R."/>
            <person name="Culley D."/>
            <person name="Daum C."/>
            <person name="Ezra D."/>
            <person name="Gonzalez J."/>
            <person name="Henrissat B."/>
            <person name="Kuo A."/>
            <person name="Liang C."/>
            <person name="Lipzen A."/>
            <person name="Lutzoni F."/>
            <person name="Magnuson J."/>
            <person name="Mondo S."/>
            <person name="Nolan M."/>
            <person name="Ohm R."/>
            <person name="Pangilinan J."/>
            <person name="Park H.-J."/>
            <person name="Ramirez L."/>
            <person name="Alfaro M."/>
            <person name="Sun H."/>
            <person name="Tritt A."/>
            <person name="Yoshinaga Y."/>
            <person name="Zwiers L.-H."/>
            <person name="Turgeon B."/>
            <person name="Goodwin S."/>
            <person name="Spatafora J."/>
            <person name="Crous P."/>
            <person name="Grigoriev I."/>
        </authorList>
    </citation>
    <scope>NUCLEOTIDE SEQUENCE</scope>
    <source>
        <strain evidence="3">CBS 260.36</strain>
    </source>
</reference>
<evidence type="ECO:0000256" key="1">
    <source>
        <dbReference type="ARBA" id="ARBA00008325"/>
    </source>
</evidence>
<keyword evidence="2" id="KW-0732">Signal</keyword>
<dbReference type="Proteomes" id="UP000799439">
    <property type="component" value="Unassembled WGS sequence"/>
</dbReference>
<keyword evidence="4" id="KW-1185">Reference proteome</keyword>
<evidence type="ECO:0000313" key="3">
    <source>
        <dbReference type="EMBL" id="KAF2158183.1"/>
    </source>
</evidence>
<name>A0A9P4JAA3_9PEZI</name>
<dbReference type="Pfam" id="PF09435">
    <property type="entry name" value="DUF2015"/>
    <property type="match status" value="1"/>
</dbReference>
<accession>A0A9P4JAA3</accession>
<organism evidence="3 4">
    <name type="scientific">Myriangium duriaei CBS 260.36</name>
    <dbReference type="NCBI Taxonomy" id="1168546"/>
    <lineage>
        <taxon>Eukaryota</taxon>
        <taxon>Fungi</taxon>
        <taxon>Dikarya</taxon>
        <taxon>Ascomycota</taxon>
        <taxon>Pezizomycotina</taxon>
        <taxon>Dothideomycetes</taxon>
        <taxon>Dothideomycetidae</taxon>
        <taxon>Myriangiales</taxon>
        <taxon>Myriangiaceae</taxon>
        <taxon>Myriangium</taxon>
    </lineage>
</organism>
<proteinExistence type="inferred from homology"/>
<dbReference type="PANTHER" id="PTHR28023">
    <property type="entry name" value="UPF0357 PROTEIN YCL012C"/>
    <property type="match status" value="1"/>
</dbReference>
<sequence>MGYFYYSLTFFFLLAATVLYFTRAMWLPHAPPIPYITAPGPVPDAIYNLLHRPAWQSTRYQPVPTFQDDVEAGLSSSSFNLAENIEGGDSRAGLDAKAKDEVRRIMKEKRVDFDEARRMYVEERFGRENIGRDGRPRDPKAVMFDRL</sequence>